<dbReference type="GO" id="GO:0004521">
    <property type="term" value="F:RNA endonuclease activity"/>
    <property type="evidence" value="ECO:0007669"/>
    <property type="project" value="UniProtKB-UniRule"/>
</dbReference>
<comment type="subunit">
    <text evidence="6">Associates with collided ribosomes, but not with correctly translating polysomes.</text>
</comment>
<dbReference type="PANTHER" id="PTHR35562">
    <property type="entry name" value="DNA ENDONUCLEASE SMRA-RELATED"/>
    <property type="match status" value="1"/>
</dbReference>
<gene>
    <name evidence="6 9" type="primary">smrB</name>
    <name evidence="9" type="ORF">J0A66_19610</name>
</gene>
<evidence type="ECO:0000256" key="4">
    <source>
        <dbReference type="ARBA" id="ARBA00022801"/>
    </source>
</evidence>
<evidence type="ECO:0000256" key="7">
    <source>
        <dbReference type="SAM" id="MobiDB-lite"/>
    </source>
</evidence>
<dbReference type="GO" id="GO:0072344">
    <property type="term" value="P:rescue of stalled ribosome"/>
    <property type="evidence" value="ECO:0007669"/>
    <property type="project" value="UniProtKB-UniRule"/>
</dbReference>
<dbReference type="EMBL" id="JAFKCV010000018">
    <property type="protein sequence ID" value="MBN7827446.1"/>
    <property type="molecule type" value="Genomic_DNA"/>
</dbReference>
<evidence type="ECO:0000256" key="1">
    <source>
        <dbReference type="ARBA" id="ARBA00022722"/>
    </source>
</evidence>
<dbReference type="RefSeq" id="WP_206575557.1">
    <property type="nucleotide sequence ID" value="NZ_JAFKCV010000018.1"/>
</dbReference>
<dbReference type="Gene3D" id="3.30.1370.110">
    <property type="match status" value="1"/>
</dbReference>
<dbReference type="SUPFAM" id="SSF160443">
    <property type="entry name" value="SMR domain-like"/>
    <property type="match status" value="1"/>
</dbReference>
<dbReference type="PROSITE" id="PS50828">
    <property type="entry name" value="SMR"/>
    <property type="match status" value="1"/>
</dbReference>
<evidence type="ECO:0000313" key="9">
    <source>
        <dbReference type="EMBL" id="MBN7827446.1"/>
    </source>
</evidence>
<organism evidence="9 10">
    <name type="scientific">Bowmanella dokdonensis</name>
    <dbReference type="NCBI Taxonomy" id="751969"/>
    <lineage>
        <taxon>Bacteria</taxon>
        <taxon>Pseudomonadati</taxon>
        <taxon>Pseudomonadota</taxon>
        <taxon>Gammaproteobacteria</taxon>
        <taxon>Alteromonadales</taxon>
        <taxon>Alteromonadaceae</taxon>
        <taxon>Bowmanella</taxon>
    </lineage>
</organism>
<feature type="compositionally biased region" description="Basic and acidic residues" evidence="7">
    <location>
        <begin position="22"/>
        <end position="36"/>
    </location>
</feature>
<accession>A0A939ITG9</accession>
<dbReference type="EC" id="3.1.-.-" evidence="6"/>
<dbReference type="Pfam" id="PF01713">
    <property type="entry name" value="Smr"/>
    <property type="match status" value="1"/>
</dbReference>
<keyword evidence="5 6" id="KW-0694">RNA-binding</keyword>
<evidence type="ECO:0000313" key="10">
    <source>
        <dbReference type="Proteomes" id="UP000664654"/>
    </source>
</evidence>
<evidence type="ECO:0000256" key="3">
    <source>
        <dbReference type="ARBA" id="ARBA00022759"/>
    </source>
</evidence>
<feature type="region of interest" description="Disordered" evidence="7">
    <location>
        <begin position="22"/>
        <end position="41"/>
    </location>
</feature>
<keyword evidence="2 6" id="KW-0699">rRNA-binding</keyword>
<reference evidence="9" key="1">
    <citation type="submission" date="2021-03" db="EMBL/GenBank/DDBJ databases">
        <title>novel species isolated from a fishpond in China.</title>
        <authorList>
            <person name="Lu H."/>
            <person name="Cai Z."/>
        </authorList>
    </citation>
    <scope>NUCLEOTIDE SEQUENCE</scope>
    <source>
        <strain evidence="9">JCM 30855</strain>
    </source>
</reference>
<keyword evidence="3 6" id="KW-0255">Endonuclease</keyword>
<keyword evidence="4 6" id="KW-0378">Hydrolase</keyword>
<dbReference type="AlphaFoldDB" id="A0A939ITG9"/>
<dbReference type="InterPro" id="IPR036063">
    <property type="entry name" value="Smr_dom_sf"/>
</dbReference>
<evidence type="ECO:0000256" key="2">
    <source>
        <dbReference type="ARBA" id="ARBA00022730"/>
    </source>
</evidence>
<dbReference type="NCBIfam" id="NF003432">
    <property type="entry name" value="PRK04946.1"/>
    <property type="match status" value="1"/>
</dbReference>
<keyword evidence="1 6" id="KW-0540">Nuclease</keyword>
<dbReference type="SMART" id="SM00463">
    <property type="entry name" value="SMR"/>
    <property type="match status" value="1"/>
</dbReference>
<dbReference type="PANTHER" id="PTHR35562:SF1">
    <property type="entry name" value="UPF0115 PROTEIN YFCN"/>
    <property type="match status" value="1"/>
</dbReference>
<name>A0A939ITG9_9ALTE</name>
<dbReference type="GO" id="GO:0016787">
    <property type="term" value="F:hydrolase activity"/>
    <property type="evidence" value="ECO:0007669"/>
    <property type="project" value="UniProtKB-KW"/>
</dbReference>
<sequence>MTKKPQPDEQDLALFRQAIRDVKPMRQDTLPEHASPEDGPLWYRRLEASDNIHSASVGNKQKSAVDRQKRSKPEHRLDRQAAASFQFSDGFEAWFDPSQPLKYVQPGSDSHELKRLRRGDYPPDLILDLHGLRREDAKMEIAALLHAARKQHCACVCIVHGLGEHVLKRSVPNWLIQHPDVLAFHQAPLEWGGRGALLVLLRIQ</sequence>
<comment type="function">
    <text evidence="6">Acts as a ribosome collision sensor. Detects stalled/collided disomes (pairs of ribosomes where the leading ribosome is stalled and a second ribosome has collided with it) and endonucleolytically cleaves mRNA at the 5' boundary of the stalled ribosome. Stalled/collided disomes form a new interface (primarily via the 30S subunits) that binds SmrB. Cleaved mRNA becomes available for tmRNA ligation, leading to ribosomal subunit dissociation and rescue of stalled ribosomes.</text>
</comment>
<dbReference type="HAMAP" id="MF_01042">
    <property type="entry name" value="SmrB"/>
    <property type="match status" value="1"/>
</dbReference>
<feature type="region of interest" description="Disordered" evidence="7">
    <location>
        <begin position="52"/>
        <end position="78"/>
    </location>
</feature>
<comment type="caution">
    <text evidence="9">The sequence shown here is derived from an EMBL/GenBank/DDBJ whole genome shotgun (WGS) entry which is preliminary data.</text>
</comment>
<protein>
    <recommendedName>
        <fullName evidence="6">Ribosome rescue factor SmrB</fullName>
        <ecNumber evidence="6">3.1.-.-</ecNumber>
    </recommendedName>
</protein>
<feature type="compositionally biased region" description="Polar residues" evidence="7">
    <location>
        <begin position="52"/>
        <end position="62"/>
    </location>
</feature>
<dbReference type="InterPro" id="IPR002625">
    <property type="entry name" value="Smr_dom"/>
</dbReference>
<proteinExistence type="inferred from homology"/>
<comment type="similarity">
    <text evidence="6">Belongs to the SmrB family.</text>
</comment>
<feature type="domain" description="Smr" evidence="8">
    <location>
        <begin position="127"/>
        <end position="202"/>
    </location>
</feature>
<dbReference type="GO" id="GO:0019843">
    <property type="term" value="F:rRNA binding"/>
    <property type="evidence" value="ECO:0007669"/>
    <property type="project" value="UniProtKB-UniRule"/>
</dbReference>
<keyword evidence="10" id="KW-1185">Reference proteome</keyword>
<evidence type="ECO:0000256" key="5">
    <source>
        <dbReference type="ARBA" id="ARBA00022884"/>
    </source>
</evidence>
<dbReference type="InterPro" id="IPR022990">
    <property type="entry name" value="SmrB-like"/>
</dbReference>
<evidence type="ECO:0000259" key="8">
    <source>
        <dbReference type="PROSITE" id="PS50828"/>
    </source>
</evidence>
<evidence type="ECO:0000256" key="6">
    <source>
        <dbReference type="HAMAP-Rule" id="MF_01042"/>
    </source>
</evidence>
<dbReference type="Proteomes" id="UP000664654">
    <property type="component" value="Unassembled WGS sequence"/>
</dbReference>